<organism evidence="3">
    <name type="scientific">Caldilinea aerophila</name>
    <dbReference type="NCBI Taxonomy" id="133453"/>
    <lineage>
        <taxon>Bacteria</taxon>
        <taxon>Bacillati</taxon>
        <taxon>Chloroflexota</taxon>
        <taxon>Caldilineae</taxon>
        <taxon>Caldilineales</taxon>
        <taxon>Caldilineaceae</taxon>
        <taxon>Caldilinea</taxon>
    </lineage>
</organism>
<dbReference type="EMBL" id="DSMG01000036">
    <property type="protein sequence ID" value="HDX30329.1"/>
    <property type="molecule type" value="Genomic_DNA"/>
</dbReference>
<accession>A0A7C1JYV8</accession>
<dbReference type="AlphaFoldDB" id="A0A7C1JYV8"/>
<keyword evidence="1" id="KW-0092">Biotin</keyword>
<dbReference type="PANTHER" id="PTHR45266">
    <property type="entry name" value="OXALOACETATE DECARBOXYLASE ALPHA CHAIN"/>
    <property type="match status" value="1"/>
</dbReference>
<feature type="domain" description="Lipoyl-binding" evidence="2">
    <location>
        <begin position="91"/>
        <end position="168"/>
    </location>
</feature>
<dbReference type="Gene3D" id="2.40.50.100">
    <property type="match status" value="1"/>
</dbReference>
<name>A0A7C1JYV8_9CHLR</name>
<dbReference type="PANTHER" id="PTHR45266:SF3">
    <property type="entry name" value="OXALOACETATE DECARBOXYLASE ALPHA CHAIN"/>
    <property type="match status" value="1"/>
</dbReference>
<dbReference type="PROSITE" id="PS00188">
    <property type="entry name" value="BIOTIN"/>
    <property type="match status" value="1"/>
</dbReference>
<sequence>MSRVVYFKIGDRVRSIQVTPAGDHFDVQVGERKFAIAAQQGELGRLDLYVDGRRRRVYVARQGDRVYVWLDGETYTLFKTDTLFQADRRRGARPGDDVRSSLEAAMPGKVLDVLVAEGDVVQRGDVLVLLEAMKMELRIQASQEGVVSKVWVRPGEVVERGQRLVEIT</sequence>
<evidence type="ECO:0000259" key="2">
    <source>
        <dbReference type="PROSITE" id="PS50968"/>
    </source>
</evidence>
<dbReference type="InterPro" id="IPR048429">
    <property type="entry name" value="MCC_alpha_BT"/>
</dbReference>
<evidence type="ECO:0000256" key="1">
    <source>
        <dbReference type="ARBA" id="ARBA00023267"/>
    </source>
</evidence>
<comment type="caution">
    <text evidence="3">The sequence shown here is derived from an EMBL/GenBank/DDBJ whole genome shotgun (WGS) entry which is preliminary data.</text>
</comment>
<dbReference type="InterPro" id="IPR050709">
    <property type="entry name" value="Biotin_Carboxyl_Carrier/Decarb"/>
</dbReference>
<dbReference type="PROSITE" id="PS50968">
    <property type="entry name" value="BIOTINYL_LIPOYL"/>
    <property type="match status" value="1"/>
</dbReference>
<dbReference type="InterPro" id="IPR000089">
    <property type="entry name" value="Biotin_lipoyl"/>
</dbReference>
<dbReference type="Pfam" id="PF00364">
    <property type="entry name" value="Biotin_lipoyl"/>
    <property type="match status" value="1"/>
</dbReference>
<dbReference type="SUPFAM" id="SSF51230">
    <property type="entry name" value="Single hybrid motif"/>
    <property type="match status" value="1"/>
</dbReference>
<dbReference type="InterPro" id="IPR001882">
    <property type="entry name" value="Biotin_BS"/>
</dbReference>
<dbReference type="CDD" id="cd06850">
    <property type="entry name" value="biotinyl_domain"/>
    <property type="match status" value="1"/>
</dbReference>
<dbReference type="InterPro" id="IPR011053">
    <property type="entry name" value="Single_hybrid_motif"/>
</dbReference>
<dbReference type="FunFam" id="2.40.50.100:FF:000003">
    <property type="entry name" value="Acetyl-CoA carboxylase biotin carboxyl carrier protein"/>
    <property type="match status" value="1"/>
</dbReference>
<evidence type="ECO:0000313" key="3">
    <source>
        <dbReference type="EMBL" id="HDX30329.1"/>
    </source>
</evidence>
<dbReference type="Pfam" id="PF21139">
    <property type="entry name" value="BT_MCC_alpha"/>
    <property type="match status" value="1"/>
</dbReference>
<gene>
    <name evidence="3" type="ORF">ENQ20_02420</name>
</gene>
<proteinExistence type="predicted"/>
<protein>
    <submittedName>
        <fullName evidence="3">Acetyl-CoA carboxylase biotin carboxyl carrier protein subunit</fullName>
    </submittedName>
</protein>
<reference evidence="3" key="1">
    <citation type="journal article" date="2020" name="mSystems">
        <title>Genome- and Community-Level Interaction Insights into Carbon Utilization and Element Cycling Functions of Hydrothermarchaeota in Hydrothermal Sediment.</title>
        <authorList>
            <person name="Zhou Z."/>
            <person name="Liu Y."/>
            <person name="Xu W."/>
            <person name="Pan J."/>
            <person name="Luo Z.H."/>
            <person name="Li M."/>
        </authorList>
    </citation>
    <scope>NUCLEOTIDE SEQUENCE [LARGE SCALE GENOMIC DNA]</scope>
    <source>
        <strain evidence="3">SpSt-289</strain>
    </source>
</reference>